<reference evidence="2" key="1">
    <citation type="submission" date="2016-11" db="EMBL/GenBank/DDBJ databases">
        <authorList>
            <person name="Jaros S."/>
            <person name="Januszkiewicz K."/>
            <person name="Wedrychowicz H."/>
        </authorList>
    </citation>
    <scope>NUCLEOTIDE SEQUENCE [LARGE SCALE GENOMIC DNA]</scope>
    <source>
        <strain evidence="2">CGMCC 4.3555</strain>
    </source>
</reference>
<organism evidence="1 2">
    <name type="scientific">Streptomyces yunnanensis</name>
    <dbReference type="NCBI Taxonomy" id="156453"/>
    <lineage>
        <taxon>Bacteria</taxon>
        <taxon>Bacillati</taxon>
        <taxon>Actinomycetota</taxon>
        <taxon>Actinomycetes</taxon>
        <taxon>Kitasatosporales</taxon>
        <taxon>Streptomycetaceae</taxon>
        <taxon>Streptomyces</taxon>
    </lineage>
</organism>
<dbReference type="EMBL" id="FRBK01000044">
    <property type="protein sequence ID" value="SHN34314.1"/>
    <property type="molecule type" value="Genomic_DNA"/>
</dbReference>
<sequence length="56" mass="5767">MAGDGFEVDTNQLKSAALTFPRESVAAERAATGSLCLLAAERRTQPSPSTGLNSDG</sequence>
<accession>A0A9X8R0G4</accession>
<dbReference type="AlphaFoldDB" id="A0A9X8R0G4"/>
<evidence type="ECO:0000313" key="2">
    <source>
        <dbReference type="Proteomes" id="UP000184388"/>
    </source>
</evidence>
<comment type="caution">
    <text evidence="1">The sequence shown here is derived from an EMBL/GenBank/DDBJ whole genome shotgun (WGS) entry which is preliminary data.</text>
</comment>
<protein>
    <submittedName>
        <fullName evidence="1">Uncharacterized protein</fullName>
    </submittedName>
</protein>
<gene>
    <name evidence="1" type="ORF">SAMN05216268_1443</name>
</gene>
<dbReference type="Proteomes" id="UP000184388">
    <property type="component" value="Unassembled WGS sequence"/>
</dbReference>
<name>A0A9X8R0G4_9ACTN</name>
<evidence type="ECO:0000313" key="1">
    <source>
        <dbReference type="EMBL" id="SHN34314.1"/>
    </source>
</evidence>
<proteinExistence type="predicted"/>